<dbReference type="Gene3D" id="1.10.530.10">
    <property type="match status" value="1"/>
</dbReference>
<dbReference type="RefSeq" id="WP_107989297.1">
    <property type="nucleotide sequence ID" value="NZ_QAYG01000002.1"/>
</dbReference>
<evidence type="ECO:0000256" key="2">
    <source>
        <dbReference type="SAM" id="Coils"/>
    </source>
</evidence>
<feature type="region of interest" description="Disordered" evidence="3">
    <location>
        <begin position="1425"/>
        <end position="1447"/>
    </location>
</feature>
<evidence type="ECO:0000256" key="1">
    <source>
        <dbReference type="ARBA" id="ARBA00009387"/>
    </source>
</evidence>
<dbReference type="InterPro" id="IPR023346">
    <property type="entry name" value="Lysozyme-like_dom_sf"/>
</dbReference>
<feature type="domain" description="Bacteriophage tail tape measure N-terminal" evidence="5">
    <location>
        <begin position="252"/>
        <end position="454"/>
    </location>
</feature>
<dbReference type="Pfam" id="PF01464">
    <property type="entry name" value="SLT"/>
    <property type="match status" value="1"/>
</dbReference>
<evidence type="ECO:0000256" key="3">
    <source>
        <dbReference type="SAM" id="MobiDB-lite"/>
    </source>
</evidence>
<dbReference type="OrthoDB" id="8421800at2"/>
<evidence type="ECO:0000259" key="5">
    <source>
        <dbReference type="Pfam" id="PF06791"/>
    </source>
</evidence>
<dbReference type="EMBL" id="QAYG01000002">
    <property type="protein sequence ID" value="PTW61435.1"/>
    <property type="molecule type" value="Genomic_DNA"/>
</dbReference>
<dbReference type="Pfam" id="PF06791">
    <property type="entry name" value="TMP_2"/>
    <property type="match status" value="1"/>
</dbReference>
<dbReference type="Proteomes" id="UP000244081">
    <property type="component" value="Unassembled WGS sequence"/>
</dbReference>
<evidence type="ECO:0000313" key="7">
    <source>
        <dbReference type="Proteomes" id="UP000244081"/>
    </source>
</evidence>
<comment type="caution">
    <text evidence="6">The sequence shown here is derived from an EMBL/GenBank/DDBJ whole genome shotgun (WGS) entry which is preliminary data.</text>
</comment>
<feature type="domain" description="Transglycosylase SLT" evidence="4">
    <location>
        <begin position="1019"/>
        <end position="1094"/>
    </location>
</feature>
<proteinExistence type="inferred from homology"/>
<dbReference type="PANTHER" id="PTHR45615">
    <property type="entry name" value="MYOSIN HEAVY CHAIN, NON-MUSCLE"/>
    <property type="match status" value="1"/>
</dbReference>
<gene>
    <name evidence="6" type="ORF">C8N35_102144</name>
</gene>
<feature type="coiled-coil region" evidence="2">
    <location>
        <begin position="769"/>
        <end position="809"/>
    </location>
</feature>
<keyword evidence="7" id="KW-1185">Reference proteome</keyword>
<dbReference type="SUPFAM" id="SSF53955">
    <property type="entry name" value="Lysozyme-like"/>
    <property type="match status" value="1"/>
</dbReference>
<sequence>MTFQVSARLSLDRGTFSADAQAAGRDVRGIGQAAEGAARDAAEAAANLDRMVSAARGTTAAAQAQGALAAATAQSYRETIQLIRAEQEAESARLRAQISATGRAQSLQRLAQLGRDAQAATKALTVAETEQAAASDRLAASARNLGQIQQQHASAQAAQRQTYQDAFNQRLGVSTPTVSAEGDDRGADIAAYGRSLDDLRAKYNPLFAAQRQYRNELAAIRSAERLGAISAQESAAAIERTKGAFARQVIGMRAATSAMKLTGFQATQLSYQINDIFVSLLSGQNPALVFAQQGTQVTQIFGGVRGTLAALGAVLTPTTLAFGGLTAVVAAGAVAYQGYLTSTKEVETALGGLGRSAGATADDLEALAQSTSGPAGLSVKETRSIEAALLRTGRIGAEQFGSLIGLTKDFAATIGGDLDSAADLLAQLVSKPAEGARKLAEEYRLLDGATARRIEKLVAQNRTQEAQGALIDALPDKLAKADNATTALGRAWDWVGNKASNAADAIGGAIDRAIDGPSLSERIEEIDRSLSLLQRPGRGGRSGAASRQVIIDELQRERDVLEGLLSIDRERAALIAKEQADRQKAAVARSVADNSPATEQTRRLEELRNQVLSLENGFAGTTTADEQDRLAAALDAKRRALETYIPEAEKQLQLDALDRQIAEARDPIRKAELAARREALSLAGEEITTARAQAQIERARTKAIEDSLSANRQRVAELREQAGARAAANDAIAGGMSSDLATSTMRTELELAPLLRAALAAQGDERARILALVETLREANAALNAEERRGSAIEANREAETKLDRLRTEISLVGQSETIRTRILALYDTEAEIRRRGIAGTPEAERMRALAAATADATSELERQKAAWTDIERTGESAIDRLVGVLGGDDIGEAVTGLLDDIKKQFLTFAVANPLKNALLGQNLPTLSDAGGILGRLFGGGGAAAGVTGSSVGAMTVSAGTVIVNGTALSGLSGLSGILGGAASPGAAANDAVGQRIDGAFSQFENRLASGAGGTIEAMIRQTAARYGIDPTSFATVGRIESGFNPNAVNGSMQGLFQFAPGTAAQYGLNEPFNAGLNADAAARLWRDNSRGLTSVLGRQPFGWEAYVAHQQGLGGASALFADPSRNAVSALNSLDFYRSRPGLAASAITGNGGSADMTSGAFLDLWKLKFQDMGGSLDTLANRATSVTDSLGSFGSGLGEASRSILSSSNGIGNAGVQLATSTDTLAQGTEGAFSTLLGGLGRGVDGLLSGLMSIIGNIGGSGGGGGFFGVIGSFVSGLFGGGGGAATGAPLNLLAFSGGGGTGTGADDEPAGIVHKNEYVFDAPATRAIGVPVLEALRKAAKRGYREGGLVGGGTALAPMMAGLAQAGRPAQFGAQVVAPVFQTIIQDRTNKGVEITQREEDDGRGGRRSVVIIDEMVAQQLGRPGSRSQQALRGFGVRPGTAAR</sequence>
<protein>
    <submittedName>
        <fullName evidence="6">Transglycosylase-like protein with SLT domain</fullName>
    </submittedName>
</protein>
<dbReference type="InterPro" id="IPR009628">
    <property type="entry name" value="Phage_tape_measure_N"/>
</dbReference>
<evidence type="ECO:0000259" key="4">
    <source>
        <dbReference type="Pfam" id="PF01464"/>
    </source>
</evidence>
<dbReference type="PANTHER" id="PTHR45615:SF66">
    <property type="entry name" value="CARD DOMAIN-CONTAINING PROTEIN"/>
    <property type="match status" value="1"/>
</dbReference>
<comment type="similarity">
    <text evidence="1">Belongs to the virb1 family.</text>
</comment>
<reference evidence="6 7" key="1">
    <citation type="submission" date="2018-04" db="EMBL/GenBank/DDBJ databases">
        <title>Genomic Encyclopedia of Archaeal and Bacterial Type Strains, Phase II (KMG-II): from individual species to whole genera.</title>
        <authorList>
            <person name="Goeker M."/>
        </authorList>
    </citation>
    <scope>NUCLEOTIDE SEQUENCE [LARGE SCALE GENOMIC DNA]</scope>
    <source>
        <strain evidence="6 7">DSM 23382</strain>
    </source>
</reference>
<evidence type="ECO:0000313" key="6">
    <source>
        <dbReference type="EMBL" id="PTW61435.1"/>
    </source>
</evidence>
<dbReference type="InterPro" id="IPR008258">
    <property type="entry name" value="Transglycosylase_SLT_dom_1"/>
</dbReference>
<keyword evidence="2" id="KW-0175">Coiled coil</keyword>
<name>A0A2T5VCH8_9HYPH</name>
<organism evidence="6 7">
    <name type="scientific">Breoghania corrubedonensis</name>
    <dbReference type="NCBI Taxonomy" id="665038"/>
    <lineage>
        <taxon>Bacteria</taxon>
        <taxon>Pseudomonadati</taxon>
        <taxon>Pseudomonadota</taxon>
        <taxon>Alphaproteobacteria</taxon>
        <taxon>Hyphomicrobiales</taxon>
        <taxon>Stappiaceae</taxon>
        <taxon>Breoghania</taxon>
    </lineage>
</organism>
<accession>A0A2T5VCH8</accession>